<dbReference type="PANTHER" id="PTHR43126">
    <property type="entry name" value="D-ALANYL-D-ALANINE DIPEPTIDASE"/>
    <property type="match status" value="1"/>
</dbReference>
<evidence type="ECO:0000256" key="6">
    <source>
        <dbReference type="ARBA" id="ARBA00022997"/>
    </source>
</evidence>
<evidence type="ECO:0000313" key="11">
    <source>
        <dbReference type="EMBL" id="BBD09777.1"/>
    </source>
</evidence>
<dbReference type="PIRSF" id="PIRSF026671">
    <property type="entry name" value="AA_dipeptidase"/>
    <property type="match status" value="1"/>
</dbReference>
<evidence type="ECO:0000256" key="2">
    <source>
        <dbReference type="ARBA" id="ARBA00022670"/>
    </source>
</evidence>
<keyword evidence="4 9" id="KW-0378">Hydrolase</keyword>
<keyword evidence="5 9" id="KW-0862">Zinc</keyword>
<keyword evidence="2 9" id="KW-0645">Protease</keyword>
<keyword evidence="8 10" id="KW-0961">Cell wall biogenesis/degradation</keyword>
<dbReference type="Pfam" id="PF01427">
    <property type="entry name" value="Peptidase_M15"/>
    <property type="match status" value="1"/>
</dbReference>
<dbReference type="RefSeq" id="WP_126380794.1">
    <property type="nucleotide sequence ID" value="NZ_AP017378.1"/>
</dbReference>
<evidence type="ECO:0000256" key="3">
    <source>
        <dbReference type="ARBA" id="ARBA00022723"/>
    </source>
</evidence>
<evidence type="ECO:0000256" key="7">
    <source>
        <dbReference type="ARBA" id="ARBA00023049"/>
    </source>
</evidence>
<dbReference type="PANTHER" id="PTHR43126:SF2">
    <property type="entry name" value="D-ALANYL-D-ALANINE DIPEPTIDASE"/>
    <property type="match status" value="1"/>
</dbReference>
<dbReference type="EC" id="3.4.13.22" evidence="9 10"/>
<feature type="binding site" evidence="9">
    <location>
        <position position="160"/>
    </location>
    <ligand>
        <name>Zn(2+)</name>
        <dbReference type="ChEBI" id="CHEBI:29105"/>
        <note>catalytic</note>
    </ligand>
</feature>
<feature type="site" description="Transition state stabilizer" evidence="9">
    <location>
        <position position="104"/>
    </location>
</feature>
<comment type="catalytic activity">
    <reaction evidence="1 9 10">
        <text>D-alanyl-D-alanine + H2O = 2 D-alanine</text>
        <dbReference type="Rhea" id="RHEA:20661"/>
        <dbReference type="ChEBI" id="CHEBI:15377"/>
        <dbReference type="ChEBI" id="CHEBI:57416"/>
        <dbReference type="ChEBI" id="CHEBI:57822"/>
        <dbReference type="EC" id="3.4.13.22"/>
    </reaction>
</comment>
<comment type="cofactor">
    <cofactor evidence="9">
        <name>Zn(2+)</name>
        <dbReference type="ChEBI" id="CHEBI:29105"/>
    </cofactor>
    <text evidence="9">Binds 1 zinc ion per subunit.</text>
</comment>
<evidence type="ECO:0000256" key="5">
    <source>
        <dbReference type="ARBA" id="ARBA00022833"/>
    </source>
</evidence>
<dbReference type="GO" id="GO:0006508">
    <property type="term" value="P:proteolysis"/>
    <property type="evidence" value="ECO:0007669"/>
    <property type="project" value="UniProtKB-KW"/>
</dbReference>
<evidence type="ECO:0000313" key="12">
    <source>
        <dbReference type="Proteomes" id="UP000269883"/>
    </source>
</evidence>
<dbReference type="GO" id="GO:0008237">
    <property type="term" value="F:metallopeptidase activity"/>
    <property type="evidence" value="ECO:0007669"/>
    <property type="project" value="UniProtKB-KW"/>
</dbReference>
<keyword evidence="6 9" id="KW-0224">Dipeptidase</keyword>
<dbReference type="AlphaFoldDB" id="A0A2Z6B2N3"/>
<dbReference type="CDD" id="cd14843">
    <property type="entry name" value="D-Ala-D-Ala_dipeptidase_like"/>
    <property type="match status" value="1"/>
</dbReference>
<dbReference type="GO" id="GO:0071555">
    <property type="term" value="P:cell wall organization"/>
    <property type="evidence" value="ECO:0007669"/>
    <property type="project" value="UniProtKB-KW"/>
</dbReference>
<evidence type="ECO:0000256" key="1">
    <source>
        <dbReference type="ARBA" id="ARBA00001362"/>
    </source>
</evidence>
<feature type="binding site" evidence="9">
    <location>
        <position position="153"/>
    </location>
    <ligand>
        <name>Zn(2+)</name>
        <dbReference type="ChEBI" id="CHEBI:29105"/>
        <note>catalytic</note>
    </ligand>
</feature>
<accession>A0A2Z6B2N3</accession>
<dbReference type="OrthoDB" id="9801430at2"/>
<dbReference type="InterPro" id="IPR000755">
    <property type="entry name" value="A_A_dipeptidase"/>
</dbReference>
<dbReference type="GO" id="GO:0008270">
    <property type="term" value="F:zinc ion binding"/>
    <property type="evidence" value="ECO:0007669"/>
    <property type="project" value="UniProtKB-UniRule"/>
</dbReference>
<sequence>MNETIHTDGNHCAVLSVQDAPPIKAVEKPSWDTVFTTSVADCGEALVPLSLAPERYLVRPAYHAAGIPGALSECYARDGVRKRLLIAQDLLPSNLRLIILDTWRSVEVQTSLFTQCKASLKRVHSGLDDEALENMTSRFVALPSLDERRPSPHVTGGAVDLALATTDGSPLWFGASFDYPGPVSYTRHFEELLEQGETLDVRENEALHNRRLLHHVMLQAGFVNYHGEWWHYEYGTQRWAYIKGLDEAKYSVSKPNLNPFESFAQA</sequence>
<comment type="similarity">
    <text evidence="9 10">Belongs to the peptidase M15D family.</text>
</comment>
<dbReference type="Gene3D" id="3.30.1380.10">
    <property type="match status" value="1"/>
</dbReference>
<keyword evidence="7 9" id="KW-0482">Metalloprotease</keyword>
<comment type="function">
    <text evidence="9 10">Catalyzes hydrolysis of the D-alanyl-D-alanine dipeptide.</text>
</comment>
<dbReference type="Proteomes" id="UP000269883">
    <property type="component" value="Chromosome"/>
</dbReference>
<dbReference type="EMBL" id="AP017378">
    <property type="protein sequence ID" value="BBD09777.1"/>
    <property type="molecule type" value="Genomic_DNA"/>
</dbReference>
<gene>
    <name evidence="11" type="ORF">DFE_3051</name>
</gene>
<dbReference type="SUPFAM" id="SSF55166">
    <property type="entry name" value="Hedgehog/DD-peptidase"/>
    <property type="match status" value="1"/>
</dbReference>
<reference evidence="11 12" key="1">
    <citation type="journal article" date="2018" name="Sci. Adv.">
        <title>Multi-heme cytochromes provide a pathway for survival in energy-limited environments.</title>
        <authorList>
            <person name="Deng X."/>
            <person name="Dohmae N."/>
            <person name="Nealson K.H."/>
            <person name="Hashimoto K."/>
            <person name="Okamoto A."/>
        </authorList>
    </citation>
    <scope>NUCLEOTIDE SEQUENCE [LARGE SCALE GENOMIC DNA]</scope>
    <source>
        <strain evidence="11 12">IS5</strain>
    </source>
</reference>
<keyword evidence="12" id="KW-1185">Reference proteome</keyword>
<dbReference type="InterPro" id="IPR009045">
    <property type="entry name" value="Zn_M74/Hedgehog-like"/>
</dbReference>
<name>A0A2Z6B2N3_9BACT</name>
<keyword evidence="3 9" id="KW-0479">Metal-binding</keyword>
<organism evidence="11 12">
    <name type="scientific">Desulfovibrio ferrophilus</name>
    <dbReference type="NCBI Taxonomy" id="241368"/>
    <lineage>
        <taxon>Bacteria</taxon>
        <taxon>Pseudomonadati</taxon>
        <taxon>Thermodesulfobacteriota</taxon>
        <taxon>Desulfovibrionia</taxon>
        <taxon>Desulfovibrionales</taxon>
        <taxon>Desulfovibrionaceae</taxon>
        <taxon>Desulfovibrio</taxon>
    </lineage>
</organism>
<feature type="active site" description="Proton donor/acceptor" evidence="9">
    <location>
        <position position="228"/>
    </location>
</feature>
<evidence type="ECO:0000256" key="9">
    <source>
        <dbReference type="HAMAP-Rule" id="MF_01924"/>
    </source>
</evidence>
<dbReference type="GO" id="GO:0160237">
    <property type="term" value="F:D-Ala-D-Ala dipeptidase activity"/>
    <property type="evidence" value="ECO:0007669"/>
    <property type="project" value="UniProtKB-EC"/>
</dbReference>
<evidence type="ECO:0000256" key="8">
    <source>
        <dbReference type="ARBA" id="ARBA00023316"/>
    </source>
</evidence>
<proteinExistence type="inferred from homology"/>
<evidence type="ECO:0000256" key="4">
    <source>
        <dbReference type="ARBA" id="ARBA00022801"/>
    </source>
</evidence>
<evidence type="ECO:0000256" key="10">
    <source>
        <dbReference type="PIRNR" id="PIRNR026671"/>
    </source>
</evidence>
<dbReference type="KEGG" id="dfl:DFE_3051"/>
<feature type="binding site" evidence="9">
    <location>
        <position position="231"/>
    </location>
    <ligand>
        <name>Zn(2+)</name>
        <dbReference type="ChEBI" id="CHEBI:29105"/>
        <note>catalytic</note>
    </ligand>
</feature>
<protein>
    <recommendedName>
        <fullName evidence="9 10">D-alanyl-D-alanine dipeptidase</fullName>
        <shortName evidence="9 10">D-Ala-D-Ala dipeptidase</shortName>
        <ecNumber evidence="9 10">3.4.13.22</ecNumber>
    </recommendedName>
</protein>
<dbReference type="HAMAP" id="MF_01924">
    <property type="entry name" value="A_A_dipeptidase"/>
    <property type="match status" value="1"/>
</dbReference>